<keyword evidence="2" id="KW-0238">DNA-binding</keyword>
<dbReference type="STRING" id="411471.SUBVAR_06803"/>
<dbReference type="CDD" id="cd07377">
    <property type="entry name" value="WHTH_GntR"/>
    <property type="match status" value="1"/>
</dbReference>
<dbReference type="OrthoDB" id="9813468at2"/>
<dbReference type="CDD" id="cd01541">
    <property type="entry name" value="PBP1_AraR"/>
    <property type="match status" value="1"/>
</dbReference>
<dbReference type="PANTHER" id="PTHR30146">
    <property type="entry name" value="LACI-RELATED TRANSCRIPTIONAL REPRESSOR"/>
    <property type="match status" value="1"/>
</dbReference>
<sequence>MAAKYQTLAETLRQELLHQGQHGYKLPTEQELSERYGLSRQTVRHALQMLEQEGLIQRRQGSGSFSTGRGGSTSRQVAVVATFLDDYIFPTILHDAQSVFAREGYSTLVYATENEVSTERDILQQLLSQPVAGILVEGAKTALPNPNLQLYRQLRDSGVPLLFLHGACAELKGVPCISDDNYSGGYLLARHLLDKGHRSIAGIFKSDDLQGPQRYHGCVSAIRDAGLPLRDRSFLWYDTQDRLEMVNLNDISLLRRFLDVRLDKSTAVICYNDEIAFLLIRELLARGVRVPQDVAVVSFDNSYYSQISQVPITSLRHPVPRMGQVAAEQLLRMLQGESGHSRALPWELVERASG</sequence>
<accession>D1PQX7</accession>
<keyword evidence="6" id="KW-1185">Reference proteome</keyword>
<dbReference type="Pfam" id="PF00392">
    <property type="entry name" value="GntR"/>
    <property type="match status" value="1"/>
</dbReference>
<gene>
    <name evidence="5" type="ORF">SUBVAR_06803</name>
</gene>
<organism evidence="5 6">
    <name type="scientific">Subdoligranulum variabile DSM 15176</name>
    <dbReference type="NCBI Taxonomy" id="411471"/>
    <lineage>
        <taxon>Bacteria</taxon>
        <taxon>Bacillati</taxon>
        <taxon>Bacillota</taxon>
        <taxon>Clostridia</taxon>
        <taxon>Eubacteriales</taxon>
        <taxon>Oscillospiraceae</taxon>
        <taxon>Subdoligranulum</taxon>
    </lineage>
</organism>
<dbReference type="Gene3D" id="1.10.10.10">
    <property type="entry name" value="Winged helix-like DNA-binding domain superfamily/Winged helix DNA-binding domain"/>
    <property type="match status" value="1"/>
</dbReference>
<dbReference type="PRINTS" id="PR00035">
    <property type="entry name" value="HTHGNTR"/>
</dbReference>
<dbReference type="PROSITE" id="PS50949">
    <property type="entry name" value="HTH_GNTR"/>
    <property type="match status" value="1"/>
</dbReference>
<dbReference type="HOGENOM" id="CLU_037628_15_0_9"/>
<dbReference type="Pfam" id="PF13377">
    <property type="entry name" value="Peripla_BP_3"/>
    <property type="match status" value="1"/>
</dbReference>
<dbReference type="SUPFAM" id="SSF46785">
    <property type="entry name" value="Winged helix' DNA-binding domain"/>
    <property type="match status" value="1"/>
</dbReference>
<dbReference type="InterPro" id="IPR036390">
    <property type="entry name" value="WH_DNA-bd_sf"/>
</dbReference>
<dbReference type="eggNOG" id="COG1609">
    <property type="taxonomic scope" value="Bacteria"/>
</dbReference>
<proteinExistence type="predicted"/>
<dbReference type="InterPro" id="IPR028082">
    <property type="entry name" value="Peripla_BP_I"/>
</dbReference>
<evidence type="ECO:0000259" key="4">
    <source>
        <dbReference type="PROSITE" id="PS50949"/>
    </source>
</evidence>
<reference evidence="5" key="1">
    <citation type="submission" date="2009-12" db="EMBL/GenBank/DDBJ databases">
        <authorList>
            <person name="Weinstock G."/>
            <person name="Sodergren E."/>
            <person name="Clifton S."/>
            <person name="Fulton L."/>
            <person name="Fulton B."/>
            <person name="Courtney L."/>
            <person name="Fronick C."/>
            <person name="Harrison M."/>
            <person name="Strong C."/>
            <person name="Farmer C."/>
            <person name="Delahaunty K."/>
            <person name="Markovic C."/>
            <person name="Hall O."/>
            <person name="Minx P."/>
            <person name="Tomlinson C."/>
            <person name="Mitreva M."/>
            <person name="Nelson J."/>
            <person name="Hou S."/>
            <person name="Wollam A."/>
            <person name="Pepin K.H."/>
            <person name="Johnson M."/>
            <person name="Bhonagiri V."/>
            <person name="Nash W.E."/>
            <person name="Warren W."/>
            <person name="Chinwalla A."/>
            <person name="Mardis E.R."/>
            <person name="Wilson R.K."/>
        </authorList>
    </citation>
    <scope>NUCLEOTIDE SEQUENCE [LARGE SCALE GENOMIC DNA]</scope>
    <source>
        <strain evidence="5">DSM 15176</strain>
    </source>
</reference>
<name>D1PQX7_9FIRM</name>
<feature type="domain" description="HTH gntR-type" evidence="4">
    <location>
        <begin position="2"/>
        <end position="69"/>
    </location>
</feature>
<evidence type="ECO:0000256" key="3">
    <source>
        <dbReference type="ARBA" id="ARBA00023163"/>
    </source>
</evidence>
<evidence type="ECO:0000256" key="1">
    <source>
        <dbReference type="ARBA" id="ARBA00023015"/>
    </source>
</evidence>
<dbReference type="InterPro" id="IPR033532">
    <property type="entry name" value="AraR_ligand_bind_dom"/>
</dbReference>
<dbReference type="PANTHER" id="PTHR30146:SF150">
    <property type="entry name" value="ARABINOSE METABOLISM TRANSCRIPTIONAL REPRESSOR"/>
    <property type="match status" value="1"/>
</dbReference>
<evidence type="ECO:0000313" key="6">
    <source>
        <dbReference type="Proteomes" id="UP000003438"/>
    </source>
</evidence>
<dbReference type="SMART" id="SM00345">
    <property type="entry name" value="HTH_GNTR"/>
    <property type="match status" value="1"/>
</dbReference>
<protein>
    <submittedName>
        <fullName evidence="5">Transcriptional regulator, GntR family</fullName>
    </submittedName>
</protein>
<evidence type="ECO:0000313" key="5">
    <source>
        <dbReference type="EMBL" id="EFB74823.1"/>
    </source>
</evidence>
<dbReference type="GO" id="GO:0003700">
    <property type="term" value="F:DNA-binding transcription factor activity"/>
    <property type="evidence" value="ECO:0007669"/>
    <property type="project" value="InterPro"/>
</dbReference>
<comment type="caution">
    <text evidence="5">The sequence shown here is derived from an EMBL/GenBank/DDBJ whole genome shotgun (WGS) entry which is preliminary data.</text>
</comment>
<dbReference type="EMBL" id="ACBY02000054">
    <property type="protein sequence ID" value="EFB74823.1"/>
    <property type="molecule type" value="Genomic_DNA"/>
</dbReference>
<dbReference type="Proteomes" id="UP000003438">
    <property type="component" value="Unassembled WGS sequence"/>
</dbReference>
<dbReference type="Gene3D" id="3.40.50.2300">
    <property type="match status" value="2"/>
</dbReference>
<dbReference type="AlphaFoldDB" id="D1PQX7"/>
<dbReference type="InterPro" id="IPR036388">
    <property type="entry name" value="WH-like_DNA-bd_sf"/>
</dbReference>
<dbReference type="InterPro" id="IPR046335">
    <property type="entry name" value="LacI/GalR-like_sensor"/>
</dbReference>
<dbReference type="GO" id="GO:0000976">
    <property type="term" value="F:transcription cis-regulatory region binding"/>
    <property type="evidence" value="ECO:0007669"/>
    <property type="project" value="TreeGrafter"/>
</dbReference>
<keyword evidence="3" id="KW-0804">Transcription</keyword>
<evidence type="ECO:0000256" key="2">
    <source>
        <dbReference type="ARBA" id="ARBA00023125"/>
    </source>
</evidence>
<dbReference type="InterPro" id="IPR000524">
    <property type="entry name" value="Tscrpt_reg_HTH_GntR"/>
</dbReference>
<dbReference type="RefSeq" id="WP_007048155.1">
    <property type="nucleotide sequence ID" value="NZ_GG704770.1"/>
</dbReference>
<dbReference type="SUPFAM" id="SSF53822">
    <property type="entry name" value="Periplasmic binding protein-like I"/>
    <property type="match status" value="1"/>
</dbReference>
<keyword evidence="1" id="KW-0805">Transcription regulation</keyword>